<accession>A0ABR1DV29</accession>
<gene>
    <name evidence="2" type="primary">Necator_chrV.g18150</name>
    <name evidence="2" type="ORF">RB195_013359</name>
</gene>
<keyword evidence="3" id="KW-1185">Reference proteome</keyword>
<sequence length="121" mass="13713">MDEMENGNRRTVRQESPRSTEVEDPQDVCASCCPLRTPLLAVDALEKVLHAMDMRMLRWTIGVTLKDKVSNDTVRSIFRVVPINGKMKEARLGWFGCVLQREKNSVAKTALKLDVTLVTPR</sequence>
<comment type="caution">
    <text evidence="2">The sequence shown here is derived from an EMBL/GenBank/DDBJ whole genome shotgun (WGS) entry which is preliminary data.</text>
</comment>
<reference evidence="2 3" key="1">
    <citation type="submission" date="2023-08" db="EMBL/GenBank/DDBJ databases">
        <title>A Necator americanus chromosomal reference genome.</title>
        <authorList>
            <person name="Ilik V."/>
            <person name="Petrzelkova K.J."/>
            <person name="Pardy F."/>
            <person name="Fuh T."/>
            <person name="Niatou-Singa F.S."/>
            <person name="Gouil Q."/>
            <person name="Baker L."/>
            <person name="Ritchie M.E."/>
            <person name="Jex A.R."/>
            <person name="Gazzola D."/>
            <person name="Li H."/>
            <person name="Toshio Fujiwara R."/>
            <person name="Zhan B."/>
            <person name="Aroian R.V."/>
            <person name="Pafco B."/>
            <person name="Schwarz E.M."/>
        </authorList>
    </citation>
    <scope>NUCLEOTIDE SEQUENCE [LARGE SCALE GENOMIC DNA]</scope>
    <source>
        <strain evidence="2 3">Aroian</strain>
        <tissue evidence="2">Whole animal</tissue>
    </source>
</reference>
<evidence type="ECO:0000313" key="3">
    <source>
        <dbReference type="Proteomes" id="UP001303046"/>
    </source>
</evidence>
<feature type="compositionally biased region" description="Basic and acidic residues" evidence="1">
    <location>
        <begin position="1"/>
        <end position="21"/>
    </location>
</feature>
<dbReference type="Proteomes" id="UP001303046">
    <property type="component" value="Unassembled WGS sequence"/>
</dbReference>
<feature type="region of interest" description="Disordered" evidence="1">
    <location>
        <begin position="1"/>
        <end position="25"/>
    </location>
</feature>
<proteinExistence type="predicted"/>
<organism evidence="2 3">
    <name type="scientific">Necator americanus</name>
    <name type="common">Human hookworm</name>
    <dbReference type="NCBI Taxonomy" id="51031"/>
    <lineage>
        <taxon>Eukaryota</taxon>
        <taxon>Metazoa</taxon>
        <taxon>Ecdysozoa</taxon>
        <taxon>Nematoda</taxon>
        <taxon>Chromadorea</taxon>
        <taxon>Rhabditida</taxon>
        <taxon>Rhabditina</taxon>
        <taxon>Rhabditomorpha</taxon>
        <taxon>Strongyloidea</taxon>
        <taxon>Ancylostomatidae</taxon>
        <taxon>Bunostominae</taxon>
        <taxon>Necator</taxon>
    </lineage>
</organism>
<name>A0ABR1DV29_NECAM</name>
<protein>
    <submittedName>
        <fullName evidence="2">Uncharacterized protein</fullName>
    </submittedName>
</protein>
<evidence type="ECO:0000256" key="1">
    <source>
        <dbReference type="SAM" id="MobiDB-lite"/>
    </source>
</evidence>
<evidence type="ECO:0000313" key="2">
    <source>
        <dbReference type="EMBL" id="KAK6754309.1"/>
    </source>
</evidence>
<dbReference type="EMBL" id="JAVFWL010000005">
    <property type="protein sequence ID" value="KAK6754309.1"/>
    <property type="molecule type" value="Genomic_DNA"/>
</dbReference>